<keyword evidence="4" id="KW-0648">Protein biosynthesis</keyword>
<dbReference type="Gene3D" id="3.60.40.10">
    <property type="entry name" value="PPM-type phosphatase domain"/>
    <property type="match status" value="1"/>
</dbReference>
<dbReference type="Proteomes" id="UP000037084">
    <property type="component" value="Unassembled WGS sequence"/>
</dbReference>
<evidence type="ECO:0000313" key="5">
    <source>
        <dbReference type="Proteomes" id="UP000037084"/>
    </source>
</evidence>
<accession>A0A0L8M612</accession>
<dbReference type="AlphaFoldDB" id="A0A0L8M612"/>
<dbReference type="GO" id="GO:0003743">
    <property type="term" value="F:translation initiation factor activity"/>
    <property type="evidence" value="ECO:0007669"/>
    <property type="project" value="UniProtKB-KW"/>
</dbReference>
<feature type="region of interest" description="Disordered" evidence="2">
    <location>
        <begin position="105"/>
        <end position="133"/>
    </location>
</feature>
<dbReference type="EMBL" id="LGUV01000360">
    <property type="protein sequence ID" value="KOG45749.1"/>
    <property type="molecule type" value="Genomic_DNA"/>
</dbReference>
<dbReference type="PANTHER" id="PTHR43156:SF2">
    <property type="entry name" value="STAGE II SPORULATION PROTEIN E"/>
    <property type="match status" value="1"/>
</dbReference>
<keyword evidence="1" id="KW-0378">Hydrolase</keyword>
<gene>
    <name evidence="4" type="ORF">ADK75_30080</name>
</gene>
<dbReference type="PATRIC" id="fig|1961.12.peg.6673"/>
<evidence type="ECO:0000313" key="4">
    <source>
        <dbReference type="EMBL" id="KOG45749.1"/>
    </source>
</evidence>
<proteinExistence type="predicted"/>
<evidence type="ECO:0000259" key="3">
    <source>
        <dbReference type="SMART" id="SM00331"/>
    </source>
</evidence>
<protein>
    <submittedName>
        <fullName evidence="4">Translation initiation factor IF-2</fullName>
    </submittedName>
</protein>
<comment type="caution">
    <text evidence="4">The sequence shown here is derived from an EMBL/GenBank/DDBJ whole genome shotgun (WGS) entry which is preliminary data.</text>
</comment>
<name>A0A0L8M612_STRVG</name>
<reference evidence="5" key="1">
    <citation type="submission" date="2015-07" db="EMBL/GenBank/DDBJ databases">
        <authorList>
            <consortium name="Consortium for Microbial Forensics and Genomics (microFORGE)"/>
            <person name="Knight B.M."/>
            <person name="Roberts D.P."/>
            <person name="Lin D."/>
            <person name="Hari K."/>
            <person name="Fletcher J."/>
            <person name="Melcher U."/>
            <person name="Blagden T."/>
            <person name="Winegar R.A."/>
        </authorList>
    </citation>
    <scope>NUCLEOTIDE SEQUENCE [LARGE SCALE GENOMIC DNA]</scope>
    <source>
        <strain evidence="5">NRRL B-1447</strain>
    </source>
</reference>
<dbReference type="InterPro" id="IPR052016">
    <property type="entry name" value="Bact_Sigma-Reg"/>
</dbReference>
<evidence type="ECO:0000256" key="1">
    <source>
        <dbReference type="ARBA" id="ARBA00022801"/>
    </source>
</evidence>
<dbReference type="InterPro" id="IPR036457">
    <property type="entry name" value="PPM-type-like_dom_sf"/>
</dbReference>
<dbReference type="SMART" id="SM00331">
    <property type="entry name" value="PP2C_SIG"/>
    <property type="match status" value="1"/>
</dbReference>
<dbReference type="SUPFAM" id="SSF81606">
    <property type="entry name" value="PP2C-like"/>
    <property type="match status" value="1"/>
</dbReference>
<evidence type="ECO:0000256" key="2">
    <source>
        <dbReference type="SAM" id="MobiDB-lite"/>
    </source>
</evidence>
<dbReference type="Pfam" id="PF07228">
    <property type="entry name" value="SpoIIE"/>
    <property type="match status" value="1"/>
</dbReference>
<feature type="domain" description="PPM-type phosphatase" evidence="3">
    <location>
        <begin position="200"/>
        <end position="413"/>
    </location>
</feature>
<dbReference type="OrthoDB" id="108143at2"/>
<dbReference type="GO" id="GO:0016791">
    <property type="term" value="F:phosphatase activity"/>
    <property type="evidence" value="ECO:0007669"/>
    <property type="project" value="TreeGrafter"/>
</dbReference>
<sequence>MNRYSTSASLRQAVRSLARDHRLPADVRGRLVLSVTDLAEPEFRAGRPVALTASCENGPGDGGLLTVTFHASRIAGSVVPGDLPLPAPAISGHTATWHISTPAADPPCTDDHRLAPPLVGSQGPPTVESRDSDEEMRAALARADSLTAEYRLLKHELAETNAGVVALYVQLEEQDERLRQAHGEVLREFEDALRPPPPVVEGLELAVHYAPADPTAPTGGDLYDWFVLPDGTLHITVVDAVGHGVRSTRSALNVTHAVRTLALEGHPLQSILARTHDILMPFDPKLMATVLLVRLDPASGEMQIANGSHPPALLVRSDGSAQYLQVRGRGIGFPFPGSDDVLSMPLAPGDLLLLYTDGLTESRKDVLEGEIRLVQAAQTHAHRTVAEIPSAIAADMHTIVLHADDTLAMAFRRSLPPP</sequence>
<keyword evidence="4" id="KW-0396">Initiation factor</keyword>
<dbReference type="InterPro" id="IPR001932">
    <property type="entry name" value="PPM-type_phosphatase-like_dom"/>
</dbReference>
<dbReference type="PANTHER" id="PTHR43156">
    <property type="entry name" value="STAGE II SPORULATION PROTEIN E-RELATED"/>
    <property type="match status" value="1"/>
</dbReference>
<organism evidence="4 5">
    <name type="scientific">Streptomyces virginiae</name>
    <name type="common">Streptomyces cinnamonensis</name>
    <dbReference type="NCBI Taxonomy" id="1961"/>
    <lineage>
        <taxon>Bacteria</taxon>
        <taxon>Bacillati</taxon>
        <taxon>Actinomycetota</taxon>
        <taxon>Actinomycetes</taxon>
        <taxon>Kitasatosporales</taxon>
        <taxon>Streptomycetaceae</taxon>
        <taxon>Streptomyces</taxon>
    </lineage>
</organism>